<evidence type="ECO:0000313" key="2">
    <source>
        <dbReference type="EMBL" id="JAP75054.1"/>
    </source>
</evidence>
<dbReference type="GO" id="GO:0000139">
    <property type="term" value="C:Golgi membrane"/>
    <property type="evidence" value="ECO:0007669"/>
    <property type="project" value="TreeGrafter"/>
</dbReference>
<proteinExistence type="evidence at transcript level"/>
<protein>
    <submittedName>
        <fullName evidence="2">Putative golgin-45-like protein</fullName>
    </submittedName>
</protein>
<keyword evidence="1" id="KW-0175">Coiled coil</keyword>
<dbReference type="Gene3D" id="1.10.287.2610">
    <property type="match status" value="1"/>
</dbReference>
<dbReference type="PANTHER" id="PTHR13066">
    <property type="entry name" value="BASIC LEUCINE ZIPPER NUCLEAR FACTOR 1 BLZF1 PROTEIN"/>
    <property type="match status" value="1"/>
</dbReference>
<dbReference type="InterPro" id="IPR027095">
    <property type="entry name" value="Golgin-45"/>
</dbReference>
<dbReference type="AlphaFoldDB" id="A0A131Y6G1"/>
<sequence length="390" mass="42509">MEDGGTSAGLAPLCPPYSPPLLSSFPKDIPVPVKRREPKFVPYEPYKAAVTPIVPPSTVKKGHRTKLAALEIPFPLLRDNSAGKRGSQPSPVISVVREVPEGTAAEGSAPEGETAARLASLEKQLEVLTEQKRDVEDQLRVQLQVNTELKKLLVASLGEDMQARVQFLSEDKAKLAEDISFYSAKLQEGMEEVDRLSIQSDVWRSKFLASSLMIDELAGWKARLMHQCEDFQESLQWIASEHQHLETNVVATYRLLSKLHEVLATTDPMKSGDGPAFKPSAEAPPHDLLQLSASTQQLARAACQAVHGSANLRLLPAPSVVPTPAERFAQKAEGTFETLKRSFSPVSTSNTSLSPGVTSEKCHHVNGKTTHECATTLACCRHCSGHLEEV</sequence>
<dbReference type="GO" id="GO:0007030">
    <property type="term" value="P:Golgi organization"/>
    <property type="evidence" value="ECO:0007669"/>
    <property type="project" value="InterPro"/>
</dbReference>
<evidence type="ECO:0000256" key="1">
    <source>
        <dbReference type="SAM" id="Coils"/>
    </source>
</evidence>
<accession>A0A131Y6G1</accession>
<reference evidence="2" key="1">
    <citation type="submission" date="2016-02" db="EMBL/GenBank/DDBJ databases">
        <title>RNAseq analyses of the midgut from blood- or serum-fed Ixodes ricinus ticks.</title>
        <authorList>
            <person name="Perner J."/>
            <person name="Provaznik J."/>
            <person name="Schrenkova J."/>
            <person name="Urbanova V."/>
            <person name="Ribeiro J.M."/>
            <person name="Kopacek P."/>
        </authorList>
    </citation>
    <scope>NUCLEOTIDE SEQUENCE</scope>
    <source>
        <tissue evidence="2">Gut</tissue>
    </source>
</reference>
<name>A0A131Y6G1_IXORI</name>
<dbReference type="PANTHER" id="PTHR13066:SF2">
    <property type="entry name" value="GOLGIN-45"/>
    <property type="match status" value="1"/>
</dbReference>
<dbReference type="GO" id="GO:0043001">
    <property type="term" value="P:Golgi to plasma membrane protein transport"/>
    <property type="evidence" value="ECO:0007669"/>
    <property type="project" value="InterPro"/>
</dbReference>
<dbReference type="EMBL" id="GEFM01000742">
    <property type="protein sequence ID" value="JAP75054.1"/>
    <property type="molecule type" value="mRNA"/>
</dbReference>
<feature type="coiled-coil region" evidence="1">
    <location>
        <begin position="111"/>
        <end position="138"/>
    </location>
</feature>
<organism evidence="2">
    <name type="scientific">Ixodes ricinus</name>
    <name type="common">Common tick</name>
    <name type="synonym">Acarus ricinus</name>
    <dbReference type="NCBI Taxonomy" id="34613"/>
    <lineage>
        <taxon>Eukaryota</taxon>
        <taxon>Metazoa</taxon>
        <taxon>Ecdysozoa</taxon>
        <taxon>Arthropoda</taxon>
        <taxon>Chelicerata</taxon>
        <taxon>Arachnida</taxon>
        <taxon>Acari</taxon>
        <taxon>Parasitiformes</taxon>
        <taxon>Ixodida</taxon>
        <taxon>Ixodoidea</taxon>
        <taxon>Ixodidae</taxon>
        <taxon>Ixodinae</taxon>
        <taxon>Ixodes</taxon>
    </lineage>
</organism>